<feature type="region of interest" description="Disordered" evidence="7">
    <location>
        <begin position="126"/>
        <end position="152"/>
    </location>
</feature>
<comment type="caution">
    <text evidence="8">The sequence shown here is derived from an EMBL/GenBank/DDBJ whole genome shotgun (WGS) entry which is preliminary data.</text>
</comment>
<reference evidence="8" key="1">
    <citation type="submission" date="2022-08" db="EMBL/GenBank/DDBJ databases">
        <title>Novel sulfate-reducing endosymbionts in the free-living metamonad Anaeramoeba.</title>
        <authorList>
            <person name="Jerlstrom-Hultqvist J."/>
            <person name="Cepicka I."/>
            <person name="Gallot-Lavallee L."/>
            <person name="Salas-Leiva D."/>
            <person name="Curtis B.A."/>
            <person name="Zahonova K."/>
            <person name="Pipaliya S."/>
            <person name="Dacks J."/>
            <person name="Roger A.J."/>
        </authorList>
    </citation>
    <scope>NUCLEOTIDE SEQUENCE</scope>
    <source>
        <strain evidence="8">Schooner1</strain>
    </source>
</reference>
<dbReference type="Pfam" id="PF09749">
    <property type="entry name" value="HVSL"/>
    <property type="match status" value="1"/>
</dbReference>
<sequence length="349" mass="40808">MSWIEHIFGNNSEASSYSTSNSCSGCEDNSNVNKDSEDITNKKHYTKKKKKKKKEGEKKKNRIKPNKPTSKQNQSQKDVDQPSNKRNSNPRKRFLLPPLPTEFLEKFQTQTQQDSRLISKLINHKINQGSNSSSNNNKKTNQQKMEKNQKKKLRSLPIKIGVFSFFVYIKVPKRILVDFQKNAYLKLKSQFNFLSEENFFKYKDKELHISVIETIEIQHHHIQPLIKDIRELIVKGNYCSFDCNFSSNLHCFTNPDRLKSFICLLAKDGEAEIKKLITDIQKTLTEYQLNTSRNYNDYLPHVSLLWGNDDLLFQKKSQILNLLNFTSSSFKVKNIRIAVAKQIYKINLF</sequence>
<dbReference type="SUPFAM" id="SSF55144">
    <property type="entry name" value="LigT-like"/>
    <property type="match status" value="1"/>
</dbReference>
<feature type="compositionally biased region" description="Basic residues" evidence="7">
    <location>
        <begin position="42"/>
        <end position="65"/>
    </location>
</feature>
<keyword evidence="9" id="KW-1185">Reference proteome</keyword>
<evidence type="ECO:0000256" key="7">
    <source>
        <dbReference type="SAM" id="MobiDB-lite"/>
    </source>
</evidence>
<evidence type="ECO:0000256" key="3">
    <source>
        <dbReference type="ARBA" id="ARBA00023239"/>
    </source>
</evidence>
<keyword evidence="1" id="KW-0540">Nuclease</keyword>
<dbReference type="InterPro" id="IPR009097">
    <property type="entry name" value="Cyclic_Pdiesterase"/>
</dbReference>
<evidence type="ECO:0000256" key="2">
    <source>
        <dbReference type="ARBA" id="ARBA00022801"/>
    </source>
</evidence>
<feature type="compositionally biased region" description="Low complexity" evidence="7">
    <location>
        <begin position="127"/>
        <end position="143"/>
    </location>
</feature>
<evidence type="ECO:0000256" key="6">
    <source>
        <dbReference type="ARBA" id="ARBA00030030"/>
    </source>
</evidence>
<evidence type="ECO:0000313" key="8">
    <source>
        <dbReference type="EMBL" id="KAJ6235484.1"/>
    </source>
</evidence>
<feature type="compositionally biased region" description="Polar residues" evidence="7">
    <location>
        <begin position="67"/>
        <end position="87"/>
    </location>
</feature>
<gene>
    <name evidence="8" type="ORF">M0813_03631</name>
</gene>
<keyword evidence="2" id="KW-0378">Hydrolase</keyword>
<protein>
    <recommendedName>
        <fullName evidence="5">U6 snRNA phosphodiesterase 1</fullName>
    </recommendedName>
    <alternativeName>
        <fullName evidence="6">3'-5' RNA exonuclease USB1</fullName>
    </alternativeName>
</protein>
<evidence type="ECO:0000313" key="9">
    <source>
        <dbReference type="Proteomes" id="UP001150062"/>
    </source>
</evidence>
<dbReference type="PANTHER" id="PTHR13522:SF3">
    <property type="entry name" value="U6 SNRNA PHOSPHODIESTERASE 1"/>
    <property type="match status" value="1"/>
</dbReference>
<name>A0ABQ8XVR7_9EUKA</name>
<dbReference type="PANTHER" id="PTHR13522">
    <property type="entry name" value="U6 SNRNA PHOSPHODIESTERASE 1"/>
    <property type="match status" value="1"/>
</dbReference>
<organism evidence="8 9">
    <name type="scientific">Anaeramoeba flamelloides</name>
    <dbReference type="NCBI Taxonomy" id="1746091"/>
    <lineage>
        <taxon>Eukaryota</taxon>
        <taxon>Metamonada</taxon>
        <taxon>Anaeramoebidae</taxon>
        <taxon>Anaeramoeba</taxon>
    </lineage>
</organism>
<evidence type="ECO:0000256" key="4">
    <source>
        <dbReference type="ARBA" id="ARBA00023242"/>
    </source>
</evidence>
<feature type="region of interest" description="Disordered" evidence="7">
    <location>
        <begin position="1"/>
        <end position="97"/>
    </location>
</feature>
<dbReference type="Gene3D" id="3.90.1140.10">
    <property type="entry name" value="Cyclic phosphodiesterase"/>
    <property type="match status" value="1"/>
</dbReference>
<proteinExistence type="predicted"/>
<accession>A0ABQ8XVR7</accession>
<feature type="compositionally biased region" description="Low complexity" evidence="7">
    <location>
        <begin position="10"/>
        <end position="24"/>
    </location>
</feature>
<keyword evidence="3" id="KW-0456">Lyase</keyword>
<keyword evidence="4" id="KW-0539">Nucleus</keyword>
<evidence type="ECO:0000256" key="5">
    <source>
        <dbReference type="ARBA" id="ARBA00029543"/>
    </source>
</evidence>
<dbReference type="InterPro" id="IPR027521">
    <property type="entry name" value="Usb1"/>
</dbReference>
<dbReference type="EMBL" id="JAOAOG010000257">
    <property type="protein sequence ID" value="KAJ6235484.1"/>
    <property type="molecule type" value="Genomic_DNA"/>
</dbReference>
<dbReference type="Proteomes" id="UP001150062">
    <property type="component" value="Unassembled WGS sequence"/>
</dbReference>
<evidence type="ECO:0000256" key="1">
    <source>
        <dbReference type="ARBA" id="ARBA00022722"/>
    </source>
</evidence>